<comment type="caution">
    <text evidence="1">The sequence shown here is derived from an EMBL/GenBank/DDBJ whole genome shotgun (WGS) entry which is preliminary data.</text>
</comment>
<dbReference type="EMBL" id="NCVQ01000151">
    <property type="protein sequence ID" value="PWZ04548.1"/>
    <property type="molecule type" value="Genomic_DNA"/>
</dbReference>
<organism evidence="1 2">
    <name type="scientific">Zea mays</name>
    <name type="common">Maize</name>
    <dbReference type="NCBI Taxonomy" id="4577"/>
    <lineage>
        <taxon>Eukaryota</taxon>
        <taxon>Viridiplantae</taxon>
        <taxon>Streptophyta</taxon>
        <taxon>Embryophyta</taxon>
        <taxon>Tracheophyta</taxon>
        <taxon>Spermatophyta</taxon>
        <taxon>Magnoliopsida</taxon>
        <taxon>Liliopsida</taxon>
        <taxon>Poales</taxon>
        <taxon>Poaceae</taxon>
        <taxon>PACMAD clade</taxon>
        <taxon>Panicoideae</taxon>
        <taxon>Andropogonodae</taxon>
        <taxon>Andropogoneae</taxon>
        <taxon>Tripsacinae</taxon>
        <taxon>Zea</taxon>
    </lineage>
</organism>
<evidence type="ECO:0000313" key="1">
    <source>
        <dbReference type="EMBL" id="PWZ04548.1"/>
    </source>
</evidence>
<evidence type="ECO:0000313" key="2">
    <source>
        <dbReference type="Proteomes" id="UP000251960"/>
    </source>
</evidence>
<proteinExistence type="predicted"/>
<dbReference type="AlphaFoldDB" id="A0A3L6D848"/>
<accession>A0A3L6D848</accession>
<name>A0A3L6D848_MAIZE</name>
<reference evidence="1 2" key="1">
    <citation type="journal article" date="2018" name="Nat. Genet.">
        <title>Extensive intraspecific gene order and gene structural variations between Mo17 and other maize genomes.</title>
        <authorList>
            <person name="Sun S."/>
            <person name="Zhou Y."/>
            <person name="Chen J."/>
            <person name="Shi J."/>
            <person name="Zhao H."/>
            <person name="Zhao H."/>
            <person name="Song W."/>
            <person name="Zhang M."/>
            <person name="Cui Y."/>
            <person name="Dong X."/>
            <person name="Liu H."/>
            <person name="Ma X."/>
            <person name="Jiao Y."/>
            <person name="Wang B."/>
            <person name="Wei X."/>
            <person name="Stein J.C."/>
            <person name="Glaubitz J.C."/>
            <person name="Lu F."/>
            <person name="Yu G."/>
            <person name="Liang C."/>
            <person name="Fengler K."/>
            <person name="Li B."/>
            <person name="Rafalski A."/>
            <person name="Schnable P.S."/>
            <person name="Ware D.H."/>
            <person name="Buckler E.S."/>
            <person name="Lai J."/>
        </authorList>
    </citation>
    <scope>NUCLEOTIDE SEQUENCE [LARGE SCALE GENOMIC DNA]</scope>
    <source>
        <strain evidence="2">cv. Missouri 17</strain>
        <tissue evidence="1">Seedling</tissue>
    </source>
</reference>
<sequence length="32" mass="3837">MIIRRIISQKLIRYLIRGGTNHEIKIDELLET</sequence>
<gene>
    <name evidence="1" type="ORF">Zm00014a_037418</name>
</gene>
<dbReference type="Proteomes" id="UP000251960">
    <property type="component" value="Unassembled WGS sequence"/>
</dbReference>
<protein>
    <submittedName>
        <fullName evidence="1">Uncharacterized protein</fullName>
    </submittedName>
</protein>